<name>D1PS85_9FIRM</name>
<evidence type="ECO:0000256" key="3">
    <source>
        <dbReference type="PROSITE-ProRule" id="PRU01248"/>
    </source>
</evidence>
<evidence type="ECO:0000256" key="2">
    <source>
        <dbReference type="ARBA" id="ARBA00023125"/>
    </source>
</evidence>
<keyword evidence="2 3" id="KW-0238">DNA-binding</keyword>
<evidence type="ECO:0000259" key="5">
    <source>
        <dbReference type="PROSITE" id="PS51900"/>
    </source>
</evidence>
<dbReference type="GO" id="GO:0015074">
    <property type="term" value="P:DNA integration"/>
    <property type="evidence" value="ECO:0007669"/>
    <property type="project" value="InterPro"/>
</dbReference>
<dbReference type="AlphaFoldDB" id="D1PS85"/>
<gene>
    <name evidence="6" type="ORF">SUBVAR_07268</name>
</gene>
<feature type="region of interest" description="Disordered" evidence="4">
    <location>
        <begin position="219"/>
        <end position="257"/>
    </location>
</feature>
<dbReference type="InterPro" id="IPR004107">
    <property type="entry name" value="Integrase_SAM-like_N"/>
</dbReference>
<keyword evidence="7" id="KW-1185">Reference proteome</keyword>
<accession>D1PS85</accession>
<dbReference type="PROSITE" id="PS51900">
    <property type="entry name" value="CB"/>
    <property type="match status" value="1"/>
</dbReference>
<dbReference type="Gene3D" id="1.10.150.130">
    <property type="match status" value="1"/>
</dbReference>
<feature type="domain" description="Core-binding (CB)" evidence="5">
    <location>
        <begin position="50"/>
        <end position="130"/>
    </location>
</feature>
<comment type="caution">
    <text evidence="6">The sequence shown here is derived from an EMBL/GenBank/DDBJ whole genome shotgun (WGS) entry which is preliminary data.</text>
</comment>
<dbReference type="InterPro" id="IPR044068">
    <property type="entry name" value="CB"/>
</dbReference>
<dbReference type="HOGENOM" id="CLU_876955_0_0_9"/>
<reference evidence="6" key="1">
    <citation type="submission" date="2009-12" db="EMBL/GenBank/DDBJ databases">
        <authorList>
            <person name="Weinstock G."/>
            <person name="Sodergren E."/>
            <person name="Clifton S."/>
            <person name="Fulton L."/>
            <person name="Fulton B."/>
            <person name="Courtney L."/>
            <person name="Fronick C."/>
            <person name="Harrison M."/>
            <person name="Strong C."/>
            <person name="Farmer C."/>
            <person name="Delahaunty K."/>
            <person name="Markovic C."/>
            <person name="Hall O."/>
            <person name="Minx P."/>
            <person name="Tomlinson C."/>
            <person name="Mitreva M."/>
            <person name="Nelson J."/>
            <person name="Hou S."/>
            <person name="Wollam A."/>
            <person name="Pepin K.H."/>
            <person name="Johnson M."/>
            <person name="Bhonagiri V."/>
            <person name="Nash W.E."/>
            <person name="Warren W."/>
            <person name="Chinwalla A."/>
            <person name="Mardis E.R."/>
            <person name="Wilson R.K."/>
        </authorList>
    </citation>
    <scope>NUCLEOTIDE SEQUENCE [LARGE SCALE GENOMIC DNA]</scope>
    <source>
        <strain evidence="6">DSM 15176</strain>
    </source>
</reference>
<dbReference type="InterPro" id="IPR010998">
    <property type="entry name" value="Integrase_recombinase_N"/>
</dbReference>
<evidence type="ECO:0000313" key="7">
    <source>
        <dbReference type="Proteomes" id="UP000003438"/>
    </source>
</evidence>
<dbReference type="Pfam" id="PF02899">
    <property type="entry name" value="Phage_int_SAM_1"/>
    <property type="match status" value="1"/>
</dbReference>
<proteinExistence type="inferred from homology"/>
<feature type="region of interest" description="Disordered" evidence="4">
    <location>
        <begin position="285"/>
        <end position="317"/>
    </location>
</feature>
<protein>
    <submittedName>
        <fullName evidence="6">Phage integrase SAM-like domain protein</fullName>
    </submittedName>
</protein>
<dbReference type="GO" id="GO:0003677">
    <property type="term" value="F:DNA binding"/>
    <property type="evidence" value="ECO:0007669"/>
    <property type="project" value="UniProtKB-UniRule"/>
</dbReference>
<organism evidence="6 7">
    <name type="scientific">Subdoligranulum variabile DSM 15176</name>
    <dbReference type="NCBI Taxonomy" id="411471"/>
    <lineage>
        <taxon>Bacteria</taxon>
        <taxon>Bacillati</taxon>
        <taxon>Bacillota</taxon>
        <taxon>Clostridia</taxon>
        <taxon>Eubacteriales</taxon>
        <taxon>Oscillospiraceae</taxon>
        <taxon>Subdoligranulum</taxon>
    </lineage>
</organism>
<dbReference type="Proteomes" id="UP000003438">
    <property type="component" value="Unassembled WGS sequence"/>
</dbReference>
<dbReference type="STRING" id="411471.SUBVAR_07268"/>
<feature type="compositionally biased region" description="Basic residues" evidence="4">
    <location>
        <begin position="298"/>
        <end position="309"/>
    </location>
</feature>
<evidence type="ECO:0000313" key="6">
    <source>
        <dbReference type="EMBL" id="EFB74462.1"/>
    </source>
</evidence>
<dbReference type="EMBL" id="ACBY02000070">
    <property type="protein sequence ID" value="EFB74462.1"/>
    <property type="molecule type" value="Genomic_DNA"/>
</dbReference>
<evidence type="ECO:0000256" key="1">
    <source>
        <dbReference type="ARBA" id="ARBA00008857"/>
    </source>
</evidence>
<evidence type="ECO:0000256" key="4">
    <source>
        <dbReference type="SAM" id="MobiDB-lite"/>
    </source>
</evidence>
<sequence length="317" mass="34819">MNNPSRLRNRIHADCPDEREGFLFRDAGRRIIPAGRPMLTEIQYRRCKETNMIQELRKYAAYLAKRERSAGTIENYLRNVQMYFAQTPPDKRLSHTAAVRWREMLEQKGYAVASINAMMAAVNGYFVFCGHAECCARPLKVQRRAFCDEDREGISPAADGRAQYTQRAAADGTADAGFHRDPGVGTAVHYGGGGAAGTCYGALQRQMPRDFPAAGSVPQAAKLVPGPGQNLRRGVRDSGRPSAGPLQPLARNESPVQTGRCCVQKSIPAQSQASVRQGFLQTGKESFQAGGSAGTFQHRNHPPVYRGKRQGTSTSYR</sequence>
<comment type="similarity">
    <text evidence="1">Belongs to the 'phage' integrase family.</text>
</comment>